<proteinExistence type="predicted"/>
<organism evidence="2 3">
    <name type="scientific">Sphaerisporangium flaviroseum</name>
    <dbReference type="NCBI Taxonomy" id="509199"/>
    <lineage>
        <taxon>Bacteria</taxon>
        <taxon>Bacillati</taxon>
        <taxon>Actinomycetota</taxon>
        <taxon>Actinomycetes</taxon>
        <taxon>Streptosporangiales</taxon>
        <taxon>Streptosporangiaceae</taxon>
        <taxon>Sphaerisporangium</taxon>
    </lineage>
</organism>
<evidence type="ECO:0000313" key="2">
    <source>
        <dbReference type="EMBL" id="GAA3836504.1"/>
    </source>
</evidence>
<comment type="caution">
    <text evidence="2">The sequence shown here is derived from an EMBL/GenBank/DDBJ whole genome shotgun (WGS) entry which is preliminary data.</text>
</comment>
<accession>A0ABP7J7W7</accession>
<reference evidence="3" key="1">
    <citation type="journal article" date="2019" name="Int. J. Syst. Evol. Microbiol.">
        <title>The Global Catalogue of Microorganisms (GCM) 10K type strain sequencing project: providing services to taxonomists for standard genome sequencing and annotation.</title>
        <authorList>
            <consortium name="The Broad Institute Genomics Platform"/>
            <consortium name="The Broad Institute Genome Sequencing Center for Infectious Disease"/>
            <person name="Wu L."/>
            <person name="Ma J."/>
        </authorList>
    </citation>
    <scope>NUCLEOTIDE SEQUENCE [LARGE SCALE GENOMIC DNA]</scope>
    <source>
        <strain evidence="3">JCM 16908</strain>
    </source>
</reference>
<sequence>MAAGSRSEMAAGSRTDRSEMAAGCRTDGIGLGGRARRDALDAVVLDESDVAPFTGRLWRVIKVTY</sequence>
<name>A0ABP7J7W7_9ACTN</name>
<evidence type="ECO:0000313" key="3">
    <source>
        <dbReference type="Proteomes" id="UP001500888"/>
    </source>
</evidence>
<protein>
    <submittedName>
        <fullName evidence="2">Uncharacterized protein</fullName>
    </submittedName>
</protein>
<dbReference type="EMBL" id="BAAAZR010000038">
    <property type="protein sequence ID" value="GAA3836504.1"/>
    <property type="molecule type" value="Genomic_DNA"/>
</dbReference>
<evidence type="ECO:0000256" key="1">
    <source>
        <dbReference type="SAM" id="MobiDB-lite"/>
    </source>
</evidence>
<feature type="region of interest" description="Disordered" evidence="1">
    <location>
        <begin position="1"/>
        <end position="23"/>
    </location>
</feature>
<gene>
    <name evidence="2" type="ORF">GCM10022226_68070</name>
</gene>
<dbReference type="Proteomes" id="UP001500888">
    <property type="component" value="Unassembled WGS sequence"/>
</dbReference>
<keyword evidence="3" id="KW-1185">Reference proteome</keyword>